<gene>
    <name evidence="1" type="ORF">BCR37DRAFT_378468</name>
</gene>
<feature type="non-terminal residue" evidence="1">
    <location>
        <position position="79"/>
    </location>
</feature>
<accession>A0A1Y2FM60</accession>
<dbReference type="Proteomes" id="UP000193685">
    <property type="component" value="Unassembled WGS sequence"/>
</dbReference>
<organism evidence="1 2">
    <name type="scientific">Protomyces lactucae-debilis</name>
    <dbReference type="NCBI Taxonomy" id="2754530"/>
    <lineage>
        <taxon>Eukaryota</taxon>
        <taxon>Fungi</taxon>
        <taxon>Dikarya</taxon>
        <taxon>Ascomycota</taxon>
        <taxon>Taphrinomycotina</taxon>
        <taxon>Taphrinomycetes</taxon>
        <taxon>Taphrinales</taxon>
        <taxon>Protomycetaceae</taxon>
        <taxon>Protomyces</taxon>
    </lineage>
</organism>
<dbReference type="RefSeq" id="XP_040726462.1">
    <property type="nucleotide sequence ID" value="XM_040869050.1"/>
</dbReference>
<evidence type="ECO:0000313" key="2">
    <source>
        <dbReference type="Proteomes" id="UP000193685"/>
    </source>
</evidence>
<dbReference type="AlphaFoldDB" id="A0A1Y2FM60"/>
<reference evidence="1 2" key="1">
    <citation type="submission" date="2016-07" db="EMBL/GenBank/DDBJ databases">
        <title>Pervasive Adenine N6-methylation of Active Genes in Fungi.</title>
        <authorList>
            <consortium name="DOE Joint Genome Institute"/>
            <person name="Mondo S.J."/>
            <person name="Dannebaum R.O."/>
            <person name="Kuo R.C."/>
            <person name="Labutti K."/>
            <person name="Haridas S."/>
            <person name="Kuo A."/>
            <person name="Salamov A."/>
            <person name="Ahrendt S.R."/>
            <person name="Lipzen A."/>
            <person name="Sullivan W."/>
            <person name="Andreopoulos W.B."/>
            <person name="Clum A."/>
            <person name="Lindquist E."/>
            <person name="Daum C."/>
            <person name="Ramamoorthy G.K."/>
            <person name="Gryganskyi A."/>
            <person name="Culley D."/>
            <person name="Magnuson J.K."/>
            <person name="James T.Y."/>
            <person name="O'Malley M.A."/>
            <person name="Stajich J.E."/>
            <person name="Spatafora J.W."/>
            <person name="Visel A."/>
            <person name="Grigoriev I.V."/>
        </authorList>
    </citation>
    <scope>NUCLEOTIDE SEQUENCE [LARGE SCALE GENOMIC DNA]</scope>
    <source>
        <strain evidence="1 2">12-1054</strain>
    </source>
</reference>
<sequence length="79" mass="9049">MQSFVAEPSDDLRSLEVRSRRPCHQGKAVTNRIDAIESSNTYPRVLIFAFHNERRLAMSFKPMKRLYKPPRALCAPGMG</sequence>
<name>A0A1Y2FM60_PROLT</name>
<dbReference type="EMBL" id="MCFI01000006">
    <property type="protein sequence ID" value="ORY84444.1"/>
    <property type="molecule type" value="Genomic_DNA"/>
</dbReference>
<comment type="caution">
    <text evidence="1">The sequence shown here is derived from an EMBL/GenBank/DDBJ whole genome shotgun (WGS) entry which is preliminary data.</text>
</comment>
<evidence type="ECO:0000313" key="1">
    <source>
        <dbReference type="EMBL" id="ORY84444.1"/>
    </source>
</evidence>
<keyword evidence="2" id="KW-1185">Reference proteome</keyword>
<dbReference type="GeneID" id="63785649"/>
<proteinExistence type="predicted"/>
<protein>
    <submittedName>
        <fullName evidence="1">Uncharacterized protein</fullName>
    </submittedName>
</protein>